<accession>A0A165MMN6</accession>
<keyword evidence="3" id="KW-1185">Reference proteome</keyword>
<dbReference type="Proteomes" id="UP000076761">
    <property type="component" value="Unassembled WGS sequence"/>
</dbReference>
<dbReference type="InParanoid" id="A0A165MMN6"/>
<dbReference type="EMBL" id="KV425673">
    <property type="protein sequence ID" value="KZT18537.1"/>
    <property type="molecule type" value="Genomic_DNA"/>
</dbReference>
<name>A0A165MMN6_9AGAM</name>
<reference evidence="2 3" key="1">
    <citation type="journal article" date="2016" name="Mol. Biol. Evol.">
        <title>Comparative Genomics of Early-Diverging Mushroom-Forming Fungi Provides Insights into the Origins of Lignocellulose Decay Capabilities.</title>
        <authorList>
            <person name="Nagy L.G."/>
            <person name="Riley R."/>
            <person name="Tritt A."/>
            <person name="Adam C."/>
            <person name="Daum C."/>
            <person name="Floudas D."/>
            <person name="Sun H."/>
            <person name="Yadav J.S."/>
            <person name="Pangilinan J."/>
            <person name="Larsson K.H."/>
            <person name="Matsuura K."/>
            <person name="Barry K."/>
            <person name="Labutti K."/>
            <person name="Kuo R."/>
            <person name="Ohm R.A."/>
            <person name="Bhattacharya S.S."/>
            <person name="Shirouzu T."/>
            <person name="Yoshinaga Y."/>
            <person name="Martin F.M."/>
            <person name="Grigoriev I.V."/>
            <person name="Hibbett D.S."/>
        </authorList>
    </citation>
    <scope>NUCLEOTIDE SEQUENCE [LARGE SCALE GENOMIC DNA]</scope>
    <source>
        <strain evidence="2 3">HHB14362 ss-1</strain>
    </source>
</reference>
<protein>
    <submittedName>
        <fullName evidence="2">Uncharacterized protein</fullName>
    </submittedName>
</protein>
<keyword evidence="1" id="KW-0812">Transmembrane</keyword>
<keyword evidence="1" id="KW-0472">Membrane</keyword>
<feature type="transmembrane region" description="Helical" evidence="1">
    <location>
        <begin position="64"/>
        <end position="84"/>
    </location>
</feature>
<dbReference type="AlphaFoldDB" id="A0A165MMN6"/>
<gene>
    <name evidence="2" type="ORF">NEOLEDRAFT_1184172</name>
</gene>
<keyword evidence="1" id="KW-1133">Transmembrane helix</keyword>
<sequence>MSLSIPGESPTSPCDKHFFVADELLNHFGPAAADNEQQQHLSDLDKLLDDELYLDDIFDNDYLIHYHILLYFIHHLLYDLIFLIDQQQQQQLDLDLDLFVNLFDAYQHLDLLYHHSHRDHTI</sequence>
<evidence type="ECO:0000256" key="1">
    <source>
        <dbReference type="SAM" id="Phobius"/>
    </source>
</evidence>
<evidence type="ECO:0000313" key="3">
    <source>
        <dbReference type="Proteomes" id="UP000076761"/>
    </source>
</evidence>
<organism evidence="2 3">
    <name type="scientific">Neolentinus lepideus HHB14362 ss-1</name>
    <dbReference type="NCBI Taxonomy" id="1314782"/>
    <lineage>
        <taxon>Eukaryota</taxon>
        <taxon>Fungi</taxon>
        <taxon>Dikarya</taxon>
        <taxon>Basidiomycota</taxon>
        <taxon>Agaricomycotina</taxon>
        <taxon>Agaricomycetes</taxon>
        <taxon>Gloeophyllales</taxon>
        <taxon>Gloeophyllaceae</taxon>
        <taxon>Neolentinus</taxon>
    </lineage>
</organism>
<evidence type="ECO:0000313" key="2">
    <source>
        <dbReference type="EMBL" id="KZT18537.1"/>
    </source>
</evidence>
<proteinExistence type="predicted"/>